<dbReference type="Proteomes" id="UP000242715">
    <property type="component" value="Unassembled WGS sequence"/>
</dbReference>
<evidence type="ECO:0000313" key="3">
    <source>
        <dbReference type="Proteomes" id="UP000242715"/>
    </source>
</evidence>
<evidence type="ECO:0000313" key="2">
    <source>
        <dbReference type="EMBL" id="GAU17141.1"/>
    </source>
</evidence>
<evidence type="ECO:0000256" key="1">
    <source>
        <dbReference type="SAM" id="MobiDB-lite"/>
    </source>
</evidence>
<dbReference type="EMBL" id="DF973166">
    <property type="protein sequence ID" value="GAU17141.1"/>
    <property type="molecule type" value="Genomic_DNA"/>
</dbReference>
<feature type="region of interest" description="Disordered" evidence="1">
    <location>
        <begin position="1"/>
        <end position="26"/>
    </location>
</feature>
<name>A0A2Z6LXY4_TRISU</name>
<feature type="compositionally biased region" description="Basic and acidic residues" evidence="1">
    <location>
        <begin position="71"/>
        <end position="82"/>
    </location>
</feature>
<reference evidence="3" key="1">
    <citation type="journal article" date="2017" name="Front. Plant Sci.">
        <title>Climate Clever Clovers: New Paradigm to Reduce the Environmental Footprint of Ruminants by Breeding Low Methanogenic Forages Utilizing Haplotype Variation.</title>
        <authorList>
            <person name="Kaur P."/>
            <person name="Appels R."/>
            <person name="Bayer P.E."/>
            <person name="Keeble-Gagnere G."/>
            <person name="Wang J."/>
            <person name="Hirakawa H."/>
            <person name="Shirasawa K."/>
            <person name="Vercoe P."/>
            <person name="Stefanova K."/>
            <person name="Durmic Z."/>
            <person name="Nichols P."/>
            <person name="Revell C."/>
            <person name="Isobe S.N."/>
            <person name="Edwards D."/>
            <person name="Erskine W."/>
        </authorList>
    </citation>
    <scope>NUCLEOTIDE SEQUENCE [LARGE SCALE GENOMIC DNA]</scope>
    <source>
        <strain evidence="3">cv. Daliak</strain>
    </source>
</reference>
<feature type="compositionally biased region" description="Basic and acidic residues" evidence="1">
    <location>
        <begin position="1"/>
        <end position="13"/>
    </location>
</feature>
<feature type="region of interest" description="Disordered" evidence="1">
    <location>
        <begin position="62"/>
        <end position="82"/>
    </location>
</feature>
<sequence length="82" mass="9626">MKKNETTLLDHKKPNGPVPMTEYGPESVTVRPTLEEHLTNEETPEDDVKLEDEMWARFNVNGFWRSQSQRQEPELQTGEKNR</sequence>
<organism evidence="2 3">
    <name type="scientific">Trifolium subterraneum</name>
    <name type="common">Subterranean clover</name>
    <dbReference type="NCBI Taxonomy" id="3900"/>
    <lineage>
        <taxon>Eukaryota</taxon>
        <taxon>Viridiplantae</taxon>
        <taxon>Streptophyta</taxon>
        <taxon>Embryophyta</taxon>
        <taxon>Tracheophyta</taxon>
        <taxon>Spermatophyta</taxon>
        <taxon>Magnoliopsida</taxon>
        <taxon>eudicotyledons</taxon>
        <taxon>Gunneridae</taxon>
        <taxon>Pentapetalae</taxon>
        <taxon>rosids</taxon>
        <taxon>fabids</taxon>
        <taxon>Fabales</taxon>
        <taxon>Fabaceae</taxon>
        <taxon>Papilionoideae</taxon>
        <taxon>50 kb inversion clade</taxon>
        <taxon>NPAAA clade</taxon>
        <taxon>Hologalegina</taxon>
        <taxon>IRL clade</taxon>
        <taxon>Trifolieae</taxon>
        <taxon>Trifolium</taxon>
    </lineage>
</organism>
<dbReference type="OrthoDB" id="695262at2759"/>
<dbReference type="AlphaFoldDB" id="A0A2Z6LXY4"/>
<gene>
    <name evidence="2" type="ORF">TSUD_106400</name>
</gene>
<proteinExistence type="predicted"/>
<accession>A0A2Z6LXY4</accession>
<keyword evidence="3" id="KW-1185">Reference proteome</keyword>
<protein>
    <submittedName>
        <fullName evidence="2">Uncharacterized protein</fullName>
    </submittedName>
</protein>